<dbReference type="Gene3D" id="3.30.479.20">
    <property type="entry name" value="Elongation factor Ts, dimerisation domain"/>
    <property type="match status" value="2"/>
</dbReference>
<comment type="subcellular location">
    <subcellularLocation>
        <location evidence="5">Cytoplasm</location>
    </subcellularLocation>
</comment>
<sequence length="282" mass="30393">MAGISAAAVKSLREKTGLPMMECKKALSEAGGDEDGAIRWLRENGAAIASKRSDRVTEFGRFGVYADVEKGVGAMVELKCESASVVQLDDFIALSDDMAKVLAEGPGAATAEELLAQPSTIKPGQTLGEVRDDLFNRVREVFNIGRMIRIDGSAGGYSHNSSTVAGVLIEVEGGDNETAKDVSMHIAAMRPSALTVEELDPKVVENERSILTEAARNEGKPEKIIEKMVEGRLRNFYAESVLLEQPFVKDDKQTVGAYAKSKGMTVKRFVHWSLGEEPSAEG</sequence>
<dbReference type="EMBL" id="SJPF01000008">
    <property type="protein sequence ID" value="TWT29478.1"/>
    <property type="molecule type" value="Genomic_DNA"/>
</dbReference>
<evidence type="ECO:0000256" key="5">
    <source>
        <dbReference type="HAMAP-Rule" id="MF_00050"/>
    </source>
</evidence>
<dbReference type="InterPro" id="IPR014039">
    <property type="entry name" value="Transl_elong_EFTs/EF1B_dimer"/>
</dbReference>
<dbReference type="Pfam" id="PF00889">
    <property type="entry name" value="EF_TS"/>
    <property type="match status" value="1"/>
</dbReference>
<keyword evidence="8" id="KW-1185">Reference proteome</keyword>
<dbReference type="Gene3D" id="1.10.8.10">
    <property type="entry name" value="DNA helicase RuvA subunit, C-terminal domain"/>
    <property type="match status" value="1"/>
</dbReference>
<dbReference type="GO" id="GO:0005737">
    <property type="term" value="C:cytoplasm"/>
    <property type="evidence" value="ECO:0007669"/>
    <property type="project" value="UniProtKB-SubCell"/>
</dbReference>
<dbReference type="Proteomes" id="UP000318878">
    <property type="component" value="Unassembled WGS sequence"/>
</dbReference>
<dbReference type="FunFam" id="1.10.8.10:FF:000001">
    <property type="entry name" value="Elongation factor Ts"/>
    <property type="match status" value="1"/>
</dbReference>
<feature type="domain" description="Translation elongation factor EFTs/EF1B dimerisation" evidence="6">
    <location>
        <begin position="73"/>
        <end position="276"/>
    </location>
</feature>
<dbReference type="GO" id="GO:0003746">
    <property type="term" value="F:translation elongation factor activity"/>
    <property type="evidence" value="ECO:0007669"/>
    <property type="project" value="UniProtKB-UniRule"/>
</dbReference>
<dbReference type="InterPro" id="IPR009060">
    <property type="entry name" value="UBA-like_sf"/>
</dbReference>
<name>A0A5C5UTT9_9BACT</name>
<gene>
    <name evidence="5 7" type="primary">tsf</name>
    <name evidence="7" type="ORF">Enr8_49940</name>
</gene>
<dbReference type="PANTHER" id="PTHR11741">
    <property type="entry name" value="ELONGATION FACTOR TS"/>
    <property type="match status" value="1"/>
</dbReference>
<dbReference type="NCBIfam" id="TIGR00116">
    <property type="entry name" value="tsf"/>
    <property type="match status" value="1"/>
</dbReference>
<evidence type="ECO:0000313" key="8">
    <source>
        <dbReference type="Proteomes" id="UP000318878"/>
    </source>
</evidence>
<dbReference type="InterPro" id="IPR001816">
    <property type="entry name" value="Transl_elong_EFTs/EF1B"/>
</dbReference>
<evidence type="ECO:0000256" key="4">
    <source>
        <dbReference type="ARBA" id="ARBA00022917"/>
    </source>
</evidence>
<dbReference type="Gene3D" id="1.10.286.20">
    <property type="match status" value="1"/>
</dbReference>
<proteinExistence type="inferred from homology"/>
<reference evidence="7 8" key="1">
    <citation type="submission" date="2019-02" db="EMBL/GenBank/DDBJ databases">
        <title>Deep-cultivation of Planctomycetes and their phenomic and genomic characterization uncovers novel biology.</title>
        <authorList>
            <person name="Wiegand S."/>
            <person name="Jogler M."/>
            <person name="Boedeker C."/>
            <person name="Pinto D."/>
            <person name="Vollmers J."/>
            <person name="Rivas-Marin E."/>
            <person name="Kohn T."/>
            <person name="Peeters S.H."/>
            <person name="Heuer A."/>
            <person name="Rast P."/>
            <person name="Oberbeckmann S."/>
            <person name="Bunk B."/>
            <person name="Jeske O."/>
            <person name="Meyerdierks A."/>
            <person name="Storesund J.E."/>
            <person name="Kallscheuer N."/>
            <person name="Luecker S."/>
            <person name="Lage O.M."/>
            <person name="Pohl T."/>
            <person name="Merkel B.J."/>
            <person name="Hornburger P."/>
            <person name="Mueller R.-W."/>
            <person name="Bruemmer F."/>
            <person name="Labrenz M."/>
            <person name="Spormann A.M."/>
            <person name="Op Den Camp H."/>
            <person name="Overmann J."/>
            <person name="Amann R."/>
            <person name="Jetten M.S.M."/>
            <person name="Mascher T."/>
            <person name="Medema M.H."/>
            <person name="Devos D.P."/>
            <person name="Kaster A.-K."/>
            <person name="Ovreas L."/>
            <person name="Rohde M."/>
            <person name="Galperin M.Y."/>
            <person name="Jogler C."/>
        </authorList>
    </citation>
    <scope>NUCLEOTIDE SEQUENCE [LARGE SCALE GENOMIC DNA]</scope>
    <source>
        <strain evidence="7 8">Enr8</strain>
    </source>
</reference>
<dbReference type="CDD" id="cd14275">
    <property type="entry name" value="UBA_EF-Ts"/>
    <property type="match status" value="1"/>
</dbReference>
<organism evidence="7 8">
    <name type="scientific">Blastopirellula retiformator</name>
    <dbReference type="NCBI Taxonomy" id="2527970"/>
    <lineage>
        <taxon>Bacteria</taxon>
        <taxon>Pseudomonadati</taxon>
        <taxon>Planctomycetota</taxon>
        <taxon>Planctomycetia</taxon>
        <taxon>Pirellulales</taxon>
        <taxon>Pirellulaceae</taxon>
        <taxon>Blastopirellula</taxon>
    </lineage>
</organism>
<dbReference type="OrthoDB" id="9808348at2"/>
<comment type="similarity">
    <text evidence="1 5">Belongs to the EF-Ts family.</text>
</comment>
<protein>
    <recommendedName>
        <fullName evidence="2 5">Elongation factor Ts</fullName>
        <shortName evidence="5">EF-Ts</shortName>
    </recommendedName>
</protein>
<dbReference type="AlphaFoldDB" id="A0A5C5UTT9"/>
<evidence type="ECO:0000256" key="1">
    <source>
        <dbReference type="ARBA" id="ARBA00005532"/>
    </source>
</evidence>
<evidence type="ECO:0000259" key="6">
    <source>
        <dbReference type="Pfam" id="PF00889"/>
    </source>
</evidence>
<evidence type="ECO:0000313" key="7">
    <source>
        <dbReference type="EMBL" id="TWT29478.1"/>
    </source>
</evidence>
<dbReference type="RefSeq" id="WP_146436892.1">
    <property type="nucleotide sequence ID" value="NZ_SJPF01000008.1"/>
</dbReference>
<keyword evidence="4 5" id="KW-0648">Protein biosynthesis</keyword>
<accession>A0A5C5UTT9</accession>
<dbReference type="SUPFAM" id="SSF46934">
    <property type="entry name" value="UBA-like"/>
    <property type="match status" value="1"/>
</dbReference>
<evidence type="ECO:0000256" key="3">
    <source>
        <dbReference type="ARBA" id="ARBA00022768"/>
    </source>
</evidence>
<keyword evidence="3 5" id="KW-0251">Elongation factor</keyword>
<comment type="caution">
    <text evidence="7">The sequence shown here is derived from an EMBL/GenBank/DDBJ whole genome shotgun (WGS) entry which is preliminary data.</text>
</comment>
<dbReference type="HAMAP" id="MF_00050">
    <property type="entry name" value="EF_Ts"/>
    <property type="match status" value="1"/>
</dbReference>
<keyword evidence="5" id="KW-0963">Cytoplasm</keyword>
<dbReference type="InterPro" id="IPR036402">
    <property type="entry name" value="EF-Ts_dimer_sf"/>
</dbReference>
<comment type="function">
    <text evidence="5">Associates with the EF-Tu.GDP complex and induces the exchange of GDP to GTP. It remains bound to the aminoacyl-tRNA.EF-Tu.GTP complex up to the GTP hydrolysis stage on the ribosome.</text>
</comment>
<dbReference type="PANTHER" id="PTHR11741:SF0">
    <property type="entry name" value="ELONGATION FACTOR TS, MITOCHONDRIAL"/>
    <property type="match status" value="1"/>
</dbReference>
<dbReference type="FunFam" id="1.10.286.20:FF:000001">
    <property type="entry name" value="Elongation factor Ts"/>
    <property type="match status" value="1"/>
</dbReference>
<dbReference type="SUPFAM" id="SSF54713">
    <property type="entry name" value="Elongation factor Ts (EF-Ts), dimerisation domain"/>
    <property type="match status" value="2"/>
</dbReference>
<evidence type="ECO:0000256" key="2">
    <source>
        <dbReference type="ARBA" id="ARBA00016956"/>
    </source>
</evidence>
<comment type="caution">
    <text evidence="5">Lacks conserved residue(s) required for the propagation of feature annotation.</text>
</comment>